<gene>
    <name evidence="5" type="ORF">ABVT11_14740</name>
</gene>
<comment type="caution">
    <text evidence="5">The sequence shown here is derived from an EMBL/GenBank/DDBJ whole genome shotgun (WGS) entry which is preliminary data.</text>
</comment>
<dbReference type="PANTHER" id="PTHR30469">
    <property type="entry name" value="MULTIDRUG RESISTANCE PROTEIN MDTA"/>
    <property type="match status" value="1"/>
</dbReference>
<dbReference type="Gene3D" id="2.40.30.170">
    <property type="match status" value="1"/>
</dbReference>
<comment type="similarity">
    <text evidence="1">Belongs to the membrane fusion protein (MFP) (TC 8.A.1) family.</text>
</comment>
<dbReference type="Gene3D" id="2.40.50.100">
    <property type="match status" value="1"/>
</dbReference>
<proteinExistence type="inferred from homology"/>
<evidence type="ECO:0000256" key="2">
    <source>
        <dbReference type="SAM" id="SignalP"/>
    </source>
</evidence>
<feature type="domain" description="CusB-like beta-barrel" evidence="3">
    <location>
        <begin position="178"/>
        <end position="247"/>
    </location>
</feature>
<feature type="chain" id="PRO_5046003661" evidence="2">
    <location>
        <begin position="24"/>
        <end position="249"/>
    </location>
</feature>
<evidence type="ECO:0000259" key="3">
    <source>
        <dbReference type="Pfam" id="PF25954"/>
    </source>
</evidence>
<dbReference type="RefSeq" id="WP_345928798.1">
    <property type="nucleotide sequence ID" value="NZ_JBDIVF010000007.1"/>
</dbReference>
<evidence type="ECO:0000256" key="1">
    <source>
        <dbReference type="ARBA" id="ARBA00009477"/>
    </source>
</evidence>
<dbReference type="InterPro" id="IPR058647">
    <property type="entry name" value="BSH_CzcB-like"/>
</dbReference>
<dbReference type="InterPro" id="IPR006143">
    <property type="entry name" value="RND_pump_MFP"/>
</dbReference>
<accession>A0ABV2CT48</accession>
<evidence type="ECO:0000313" key="5">
    <source>
        <dbReference type="EMBL" id="MET1491094.1"/>
    </source>
</evidence>
<dbReference type="EMBL" id="JBEWLZ010000009">
    <property type="protein sequence ID" value="MET1491094.1"/>
    <property type="molecule type" value="Genomic_DNA"/>
</dbReference>
<protein>
    <submittedName>
        <fullName evidence="5">Efflux RND transporter periplasmic adaptor subunit</fullName>
    </submittedName>
</protein>
<sequence>MKPVCGILCGLLAGLSLAGLSQAAEPAKAEEGIRVLLAPSLETTLVSQMAGRVVAVQANLGERFTRGQVLVRLDCSEQLARLHMSEAEFAAARDTHEAKVRLQGLQQASELEVATAASNVARARAQIDLQRTQAAYCTLAAPFAGRVVKLSVKSHQGVTQGQPLLEIVSDGPLKLRLNAPAKWAGWLKPGTGFEVQIDETGKRYKARVTALNGRVDAVSQTIELEGVIAESAPELLPGMSGTARFAPPS</sequence>
<dbReference type="SUPFAM" id="SSF111369">
    <property type="entry name" value="HlyD-like secretion proteins"/>
    <property type="match status" value="1"/>
</dbReference>
<keyword evidence="2" id="KW-0732">Signal</keyword>
<name>A0ABV2CT48_9RHOO</name>
<dbReference type="Proteomes" id="UP001548590">
    <property type="component" value="Unassembled WGS sequence"/>
</dbReference>
<feature type="signal peptide" evidence="2">
    <location>
        <begin position="1"/>
        <end position="23"/>
    </location>
</feature>
<evidence type="ECO:0000259" key="4">
    <source>
        <dbReference type="Pfam" id="PF25973"/>
    </source>
</evidence>
<organism evidence="5 6">
    <name type="scientific">Uliginosibacterium paludis</name>
    <dbReference type="NCBI Taxonomy" id="1615952"/>
    <lineage>
        <taxon>Bacteria</taxon>
        <taxon>Pseudomonadati</taxon>
        <taxon>Pseudomonadota</taxon>
        <taxon>Betaproteobacteria</taxon>
        <taxon>Rhodocyclales</taxon>
        <taxon>Zoogloeaceae</taxon>
        <taxon>Uliginosibacterium</taxon>
    </lineage>
</organism>
<dbReference type="InterPro" id="IPR058792">
    <property type="entry name" value="Beta-barrel_RND_2"/>
</dbReference>
<evidence type="ECO:0000313" key="6">
    <source>
        <dbReference type="Proteomes" id="UP001548590"/>
    </source>
</evidence>
<feature type="domain" description="CzcB-like barrel-sandwich hybrid" evidence="4">
    <location>
        <begin position="44"/>
        <end position="165"/>
    </location>
</feature>
<dbReference type="PANTHER" id="PTHR30469:SF15">
    <property type="entry name" value="HLYD FAMILY OF SECRETION PROTEINS"/>
    <property type="match status" value="1"/>
</dbReference>
<dbReference type="Pfam" id="PF25973">
    <property type="entry name" value="BSH_CzcB"/>
    <property type="match status" value="1"/>
</dbReference>
<keyword evidence="6" id="KW-1185">Reference proteome</keyword>
<dbReference type="Pfam" id="PF25954">
    <property type="entry name" value="Beta-barrel_RND_2"/>
    <property type="match status" value="1"/>
</dbReference>
<reference evidence="5 6" key="1">
    <citation type="submission" date="2024-07" db="EMBL/GenBank/DDBJ databases">
        <title>Uliginosibacterium paludis KCTC:42655.</title>
        <authorList>
            <person name="Kim M.K."/>
        </authorList>
    </citation>
    <scope>NUCLEOTIDE SEQUENCE [LARGE SCALE GENOMIC DNA]</scope>
    <source>
        <strain evidence="5 6">KCTC 42655</strain>
    </source>
</reference>
<dbReference type="NCBIfam" id="TIGR01730">
    <property type="entry name" value="RND_mfp"/>
    <property type="match status" value="1"/>
</dbReference>